<feature type="chain" id="PRO_5017394906" evidence="2">
    <location>
        <begin position="23"/>
        <end position="174"/>
    </location>
</feature>
<proteinExistence type="predicted"/>
<accession>A0A1G7AVI0</accession>
<dbReference type="Proteomes" id="UP000243205">
    <property type="component" value="Unassembled WGS sequence"/>
</dbReference>
<dbReference type="STRING" id="57664.SAMN05661003_104189"/>
<feature type="region of interest" description="Disordered" evidence="1">
    <location>
        <begin position="23"/>
        <end position="68"/>
    </location>
</feature>
<organism evidence="3 4">
    <name type="scientific">Desulfuromonas thiophila</name>
    <dbReference type="NCBI Taxonomy" id="57664"/>
    <lineage>
        <taxon>Bacteria</taxon>
        <taxon>Pseudomonadati</taxon>
        <taxon>Thermodesulfobacteriota</taxon>
        <taxon>Desulfuromonadia</taxon>
        <taxon>Desulfuromonadales</taxon>
        <taxon>Desulfuromonadaceae</taxon>
        <taxon>Desulfuromonas</taxon>
    </lineage>
</organism>
<feature type="signal peptide" evidence="2">
    <location>
        <begin position="1"/>
        <end position="22"/>
    </location>
</feature>
<dbReference type="EMBL" id="FNAQ01000004">
    <property type="protein sequence ID" value="SDE17956.1"/>
    <property type="molecule type" value="Genomic_DNA"/>
</dbReference>
<protein>
    <submittedName>
        <fullName evidence="3">Type IV pilus assembly protein PilP</fullName>
    </submittedName>
</protein>
<keyword evidence="4" id="KW-1185">Reference proteome</keyword>
<evidence type="ECO:0000256" key="2">
    <source>
        <dbReference type="SAM" id="SignalP"/>
    </source>
</evidence>
<evidence type="ECO:0000313" key="3">
    <source>
        <dbReference type="EMBL" id="SDE17956.1"/>
    </source>
</evidence>
<dbReference type="RefSeq" id="WP_092077347.1">
    <property type="nucleotide sequence ID" value="NZ_CALFZY010000012.1"/>
</dbReference>
<sequence length="174" mass="19568">MTARLILLFIVLLVLLTACQDAPPQPARPVQTRTRAVAQKPPARPEPQMEKTPETQPPEFSYQARDRRDPFVSLLTIREPEEDSDEPLTPLQNFGLKELRLIAVILGKGEARAMVLAPDKKAYTLTKGVKVGRNKGEVTAIQDEEVIIEERFRDFSGATRTEVKRITLPQREGV</sequence>
<dbReference type="InterPro" id="IPR007446">
    <property type="entry name" value="PilP"/>
</dbReference>
<dbReference type="OrthoDB" id="9788988at2"/>
<reference evidence="4" key="1">
    <citation type="submission" date="2016-10" db="EMBL/GenBank/DDBJ databases">
        <authorList>
            <person name="Varghese N."/>
            <person name="Submissions S."/>
        </authorList>
    </citation>
    <scope>NUCLEOTIDE SEQUENCE [LARGE SCALE GENOMIC DNA]</scope>
    <source>
        <strain evidence="4">DSM 8987</strain>
    </source>
</reference>
<dbReference type="Pfam" id="PF04351">
    <property type="entry name" value="PilP"/>
    <property type="match status" value="1"/>
</dbReference>
<keyword evidence="2" id="KW-0732">Signal</keyword>
<name>A0A1G7AVI0_9BACT</name>
<dbReference type="Gene3D" id="2.30.30.830">
    <property type="match status" value="1"/>
</dbReference>
<gene>
    <name evidence="3" type="ORF">SAMN05661003_104189</name>
</gene>
<evidence type="ECO:0000256" key="1">
    <source>
        <dbReference type="SAM" id="MobiDB-lite"/>
    </source>
</evidence>
<evidence type="ECO:0000313" key="4">
    <source>
        <dbReference type="Proteomes" id="UP000243205"/>
    </source>
</evidence>
<dbReference type="AlphaFoldDB" id="A0A1G7AVI0"/>
<dbReference type="PROSITE" id="PS51257">
    <property type="entry name" value="PROKAR_LIPOPROTEIN"/>
    <property type="match status" value="1"/>
</dbReference>